<keyword evidence="2" id="KW-0863">Zinc-finger</keyword>
<name>A0AAV2SCZ0_MEGNR</name>
<dbReference type="Proteomes" id="UP001497623">
    <property type="component" value="Unassembled WGS sequence"/>
</dbReference>
<gene>
    <name evidence="7" type="ORF">MNOR_LOCUS34796</name>
</gene>
<dbReference type="AlphaFoldDB" id="A0AAV2SCZ0"/>
<dbReference type="InterPro" id="IPR047506">
    <property type="entry name" value="UBR7-like_UBR-box"/>
</dbReference>
<dbReference type="PROSITE" id="PS51157">
    <property type="entry name" value="ZF_UBR"/>
    <property type="match status" value="1"/>
</dbReference>
<evidence type="ECO:0000256" key="4">
    <source>
        <dbReference type="PROSITE-ProRule" id="PRU00508"/>
    </source>
</evidence>
<dbReference type="SUPFAM" id="SSF57903">
    <property type="entry name" value="FYVE/PHD zinc finger"/>
    <property type="match status" value="1"/>
</dbReference>
<keyword evidence="1" id="KW-0479">Metal-binding</keyword>
<comment type="caution">
    <text evidence="7">The sequence shown here is derived from an EMBL/GenBank/DDBJ whole genome shotgun (WGS) entry which is preliminary data.</text>
</comment>
<dbReference type="InterPro" id="IPR011011">
    <property type="entry name" value="Znf_FYVE_PHD"/>
</dbReference>
<dbReference type="GO" id="GO:0008270">
    <property type="term" value="F:zinc ion binding"/>
    <property type="evidence" value="ECO:0007669"/>
    <property type="project" value="UniProtKB-KW"/>
</dbReference>
<dbReference type="CDD" id="cd15542">
    <property type="entry name" value="PHD_UBR7"/>
    <property type="match status" value="1"/>
</dbReference>
<sequence length="361" mass="41612">NSYTYKSGYVKRQALYACVTCCPEDSEILAAVCLGCSYHCHEEHELVELYTKRYFRCDCGNSKYPNNSCKLNKSKLPENPDNTYNQNFSAKYCTCHRPYPDPDDPVEDEMIQCCMCEDWFHGRHCGSVVPGNEYQEMVCSGCLSKNTFLHHYIGIAVIAVTKEETKEDVDIEKWDETESSKEDKAESKEANQSNKTDSTEVATNDESKATAITEGTENAVCKLKRLKRQDVNGAVFFPSHWREQLCSCEDCKNIYKKLCCTFIIDSEDTVTYYEETGKAKLRQKTQTNNVEREIEALNTLDRVTRTEMVHEYNTMSTSLRDYLKKFADNKKVVRDEDIREFFQQMAANKKQKTGGMQLFCK</sequence>
<feature type="region of interest" description="Disordered" evidence="5">
    <location>
        <begin position="167"/>
        <end position="209"/>
    </location>
</feature>
<evidence type="ECO:0000313" key="7">
    <source>
        <dbReference type="EMBL" id="CAL4176471.1"/>
    </source>
</evidence>
<feature type="zinc finger region" description="UBR-type" evidence="4">
    <location>
        <begin position="1"/>
        <end position="74"/>
    </location>
</feature>
<feature type="domain" description="UBR-type" evidence="6">
    <location>
        <begin position="1"/>
        <end position="74"/>
    </location>
</feature>
<dbReference type="SMART" id="SM00396">
    <property type="entry name" value="ZnF_UBR1"/>
    <property type="match status" value="1"/>
</dbReference>
<dbReference type="InterPro" id="IPR003126">
    <property type="entry name" value="Znf_UBR"/>
</dbReference>
<dbReference type="InterPro" id="IPR013083">
    <property type="entry name" value="Znf_RING/FYVE/PHD"/>
</dbReference>
<keyword evidence="3" id="KW-0862">Zinc</keyword>
<evidence type="ECO:0000256" key="2">
    <source>
        <dbReference type="ARBA" id="ARBA00022771"/>
    </source>
</evidence>
<dbReference type="CDD" id="cd19677">
    <property type="entry name" value="UBR-box_UBR7"/>
    <property type="match status" value="1"/>
</dbReference>
<evidence type="ECO:0000256" key="5">
    <source>
        <dbReference type="SAM" id="MobiDB-lite"/>
    </source>
</evidence>
<organism evidence="7 8">
    <name type="scientific">Meganyctiphanes norvegica</name>
    <name type="common">Northern krill</name>
    <name type="synonym">Thysanopoda norvegica</name>
    <dbReference type="NCBI Taxonomy" id="48144"/>
    <lineage>
        <taxon>Eukaryota</taxon>
        <taxon>Metazoa</taxon>
        <taxon>Ecdysozoa</taxon>
        <taxon>Arthropoda</taxon>
        <taxon>Crustacea</taxon>
        <taxon>Multicrustacea</taxon>
        <taxon>Malacostraca</taxon>
        <taxon>Eumalacostraca</taxon>
        <taxon>Eucarida</taxon>
        <taxon>Euphausiacea</taxon>
        <taxon>Euphausiidae</taxon>
        <taxon>Meganyctiphanes</taxon>
    </lineage>
</organism>
<keyword evidence="8" id="KW-1185">Reference proteome</keyword>
<evidence type="ECO:0000256" key="3">
    <source>
        <dbReference type="ARBA" id="ARBA00022833"/>
    </source>
</evidence>
<evidence type="ECO:0000256" key="1">
    <source>
        <dbReference type="ARBA" id="ARBA00022723"/>
    </source>
</evidence>
<dbReference type="PANTHER" id="PTHR13513">
    <property type="entry name" value="E3 UBIQUITIN-PROTEIN LIGASE UBR7"/>
    <property type="match status" value="1"/>
</dbReference>
<feature type="non-terminal residue" evidence="7">
    <location>
        <position position="1"/>
    </location>
</feature>
<reference evidence="7 8" key="1">
    <citation type="submission" date="2024-05" db="EMBL/GenBank/DDBJ databases">
        <authorList>
            <person name="Wallberg A."/>
        </authorList>
    </citation>
    <scope>NUCLEOTIDE SEQUENCE [LARGE SCALE GENOMIC DNA]</scope>
</reference>
<proteinExistence type="predicted"/>
<dbReference type="GO" id="GO:0061630">
    <property type="term" value="F:ubiquitin protein ligase activity"/>
    <property type="evidence" value="ECO:0007669"/>
    <property type="project" value="InterPro"/>
</dbReference>
<feature type="compositionally biased region" description="Polar residues" evidence="5">
    <location>
        <begin position="191"/>
        <end position="204"/>
    </location>
</feature>
<dbReference type="InterPro" id="IPR040204">
    <property type="entry name" value="UBR7"/>
</dbReference>
<dbReference type="EMBL" id="CAXKWB010055022">
    <property type="protein sequence ID" value="CAL4176471.1"/>
    <property type="molecule type" value="Genomic_DNA"/>
</dbReference>
<dbReference type="Gene3D" id="3.30.40.10">
    <property type="entry name" value="Zinc/RING finger domain, C3HC4 (zinc finger)"/>
    <property type="match status" value="1"/>
</dbReference>
<feature type="compositionally biased region" description="Basic and acidic residues" evidence="5">
    <location>
        <begin position="171"/>
        <end position="189"/>
    </location>
</feature>
<dbReference type="Pfam" id="PF02207">
    <property type="entry name" value="zf-UBR"/>
    <property type="match status" value="1"/>
</dbReference>
<feature type="non-terminal residue" evidence="7">
    <location>
        <position position="361"/>
    </location>
</feature>
<accession>A0AAV2SCZ0</accession>
<dbReference type="GO" id="GO:0005737">
    <property type="term" value="C:cytoplasm"/>
    <property type="evidence" value="ECO:0007669"/>
    <property type="project" value="TreeGrafter"/>
</dbReference>
<evidence type="ECO:0000313" key="8">
    <source>
        <dbReference type="Proteomes" id="UP001497623"/>
    </source>
</evidence>
<protein>
    <recommendedName>
        <fullName evidence="6">UBR-type domain-containing protein</fullName>
    </recommendedName>
</protein>
<evidence type="ECO:0000259" key="6">
    <source>
        <dbReference type="PROSITE" id="PS51157"/>
    </source>
</evidence>
<dbReference type="PANTHER" id="PTHR13513:SF9">
    <property type="entry name" value="E3 UBIQUITIN-PROTEIN LIGASE UBR7-RELATED"/>
    <property type="match status" value="1"/>
</dbReference>